<comment type="cofactor">
    <cofactor evidence="1">
        <name>Mg(2+)</name>
        <dbReference type="ChEBI" id="CHEBI:18420"/>
    </cofactor>
</comment>
<evidence type="ECO:0000313" key="4">
    <source>
        <dbReference type="EMBL" id="KAL1539880.1"/>
    </source>
</evidence>
<dbReference type="EC" id="2.5.1.-" evidence="3"/>
<comment type="caution">
    <text evidence="4">The sequence shown here is derived from an EMBL/GenBank/DDBJ whole genome shotgun (WGS) entry which is preliminary data.</text>
</comment>
<reference evidence="4 5" key="1">
    <citation type="submission" date="2024-06" db="EMBL/GenBank/DDBJ databases">
        <title>A chromosome level genome sequence of Diviner's sage (Salvia divinorum).</title>
        <authorList>
            <person name="Ford S.A."/>
            <person name="Ro D.-K."/>
            <person name="Ness R.W."/>
            <person name="Phillips M.A."/>
        </authorList>
    </citation>
    <scope>NUCLEOTIDE SEQUENCE [LARGE SCALE GENOMIC DNA]</scope>
    <source>
        <strain evidence="4">SAF-2024a</strain>
        <tissue evidence="4">Leaf</tissue>
    </source>
</reference>
<evidence type="ECO:0000313" key="5">
    <source>
        <dbReference type="Proteomes" id="UP001567538"/>
    </source>
</evidence>
<evidence type="ECO:0000256" key="2">
    <source>
        <dbReference type="ARBA" id="ARBA00022679"/>
    </source>
</evidence>
<name>A0ABD1G6Y4_SALDI</name>
<sequence length="274" mass="30965">MSSLNPCRAAETTTGDHWPNVACENRVIRLRRELKQESMPKHVALIMDGNGRWAKNRGLAVQEGHKSGRANLKYLTYSCSNLGIKMLTTYAFSSENWNRSNMEVAFLMKTSEEFIQSLVEDLMPRHDIRFSAIGEISRLPESLQSVMSRAEEMSRSNKGLHFVMAASYSGRNDIVAAAKNIATKVEGGMLETSEIDEAMLQQELMTNVGQFPNPDLLIRTSGELRLSNFLLWQLANSQFYFADKLFPDFEEEDLLEALASYQSRASAGFESDWK</sequence>
<evidence type="ECO:0000256" key="1">
    <source>
        <dbReference type="ARBA" id="ARBA00001946"/>
    </source>
</evidence>
<dbReference type="CDD" id="cd00475">
    <property type="entry name" value="Cis_IPPS"/>
    <property type="match status" value="1"/>
</dbReference>
<dbReference type="AlphaFoldDB" id="A0ABD1G6Y4"/>
<accession>A0ABD1G6Y4</accession>
<dbReference type="InterPro" id="IPR001441">
    <property type="entry name" value="UPP_synth-like"/>
</dbReference>
<dbReference type="SUPFAM" id="SSF64005">
    <property type="entry name" value="Undecaprenyl diphosphate synthase"/>
    <property type="match status" value="1"/>
</dbReference>
<dbReference type="InterPro" id="IPR036424">
    <property type="entry name" value="UPP_synth-like_sf"/>
</dbReference>
<dbReference type="EMBL" id="JBEAFC010000009">
    <property type="protein sequence ID" value="KAL1539880.1"/>
    <property type="molecule type" value="Genomic_DNA"/>
</dbReference>
<dbReference type="Pfam" id="PF01255">
    <property type="entry name" value="Prenyltransf"/>
    <property type="match status" value="1"/>
</dbReference>
<gene>
    <name evidence="4" type="ORF">AAHA92_24312</name>
</gene>
<dbReference type="Gene3D" id="3.40.1180.10">
    <property type="entry name" value="Decaprenyl diphosphate synthase-like"/>
    <property type="match status" value="1"/>
</dbReference>
<dbReference type="FunFam" id="3.40.1180.10:FF:000001">
    <property type="entry name" value="(2E,6E)-farnesyl-diphosphate-specific ditrans,polycis-undecaprenyl-diphosphate synthase"/>
    <property type="match status" value="1"/>
</dbReference>
<protein>
    <recommendedName>
        <fullName evidence="3">Alkyl transferase</fullName>
        <ecNumber evidence="3">2.5.1.-</ecNumber>
    </recommendedName>
</protein>
<dbReference type="PROSITE" id="PS01066">
    <property type="entry name" value="UPP_SYNTHASE"/>
    <property type="match status" value="1"/>
</dbReference>
<keyword evidence="2 3" id="KW-0808">Transferase</keyword>
<dbReference type="GO" id="GO:0004659">
    <property type="term" value="F:prenyltransferase activity"/>
    <property type="evidence" value="ECO:0007669"/>
    <property type="project" value="UniProtKB-ARBA"/>
</dbReference>
<dbReference type="PANTHER" id="PTHR10291">
    <property type="entry name" value="DEHYDRODOLICHYL DIPHOSPHATE SYNTHASE FAMILY MEMBER"/>
    <property type="match status" value="1"/>
</dbReference>
<dbReference type="InterPro" id="IPR018520">
    <property type="entry name" value="UPP_synth-like_CS"/>
</dbReference>
<dbReference type="GO" id="GO:0000287">
    <property type="term" value="F:magnesium ion binding"/>
    <property type="evidence" value="ECO:0007669"/>
    <property type="project" value="UniProtKB-ARBA"/>
</dbReference>
<dbReference type="PANTHER" id="PTHR10291:SF0">
    <property type="entry name" value="DEHYDRODOLICHYL DIPHOSPHATE SYNTHASE 2"/>
    <property type="match status" value="1"/>
</dbReference>
<comment type="similarity">
    <text evidence="3">Belongs to the UPP synthase family.</text>
</comment>
<dbReference type="NCBIfam" id="TIGR00055">
    <property type="entry name" value="uppS"/>
    <property type="match status" value="1"/>
</dbReference>
<dbReference type="Proteomes" id="UP001567538">
    <property type="component" value="Unassembled WGS sequence"/>
</dbReference>
<evidence type="ECO:0000256" key="3">
    <source>
        <dbReference type="RuleBase" id="RU363018"/>
    </source>
</evidence>
<organism evidence="4 5">
    <name type="scientific">Salvia divinorum</name>
    <name type="common">Maria pastora</name>
    <name type="synonym">Diviner's sage</name>
    <dbReference type="NCBI Taxonomy" id="28513"/>
    <lineage>
        <taxon>Eukaryota</taxon>
        <taxon>Viridiplantae</taxon>
        <taxon>Streptophyta</taxon>
        <taxon>Embryophyta</taxon>
        <taxon>Tracheophyta</taxon>
        <taxon>Spermatophyta</taxon>
        <taxon>Magnoliopsida</taxon>
        <taxon>eudicotyledons</taxon>
        <taxon>Gunneridae</taxon>
        <taxon>Pentapetalae</taxon>
        <taxon>asterids</taxon>
        <taxon>lamiids</taxon>
        <taxon>Lamiales</taxon>
        <taxon>Lamiaceae</taxon>
        <taxon>Nepetoideae</taxon>
        <taxon>Mentheae</taxon>
        <taxon>Salviinae</taxon>
        <taxon>Salvia</taxon>
        <taxon>Salvia subgen. Calosphace</taxon>
    </lineage>
</organism>
<dbReference type="GO" id="GO:0009507">
    <property type="term" value="C:chloroplast"/>
    <property type="evidence" value="ECO:0007669"/>
    <property type="project" value="UniProtKB-ARBA"/>
</dbReference>
<keyword evidence="5" id="KW-1185">Reference proteome</keyword>
<dbReference type="HAMAP" id="MF_01139">
    <property type="entry name" value="ISPT"/>
    <property type="match status" value="1"/>
</dbReference>
<proteinExistence type="inferred from homology"/>